<evidence type="ECO:0000256" key="1">
    <source>
        <dbReference type="SAM" id="MobiDB-lite"/>
    </source>
</evidence>
<accession>A0A7S1BDM7</accession>
<gene>
    <name evidence="2" type="ORF">CHYS00102_LOCUS9296</name>
</gene>
<sequence>MSPLSVIHRSLVLGQALVGLGFQAPLSASFPLQQPQHNALRHSPPSKSNRSARRGSTQLSVHGAIARPLAAPQGIVPYLNRYDSAQASYALFRSSEDHLADAVLHDLPASTDAEVSSNGAAARALAFISAHYPPCSLARDELRSHVGAVLHHGQRLRESDEFGGGRITLGICAPNVGEALACLKGYVGANALPRGLLHGMDEDGVPIAIEGPVYVRYCNGGCRTFAEMRRSRLGWEGLWHPGDASVETYNGEYAGVYVNVEMEEAEGRQWGLMPLDLFTEDMQ</sequence>
<protein>
    <submittedName>
        <fullName evidence="2">Uncharacterized protein</fullName>
    </submittedName>
</protein>
<dbReference type="Gene3D" id="3.30.360.10">
    <property type="entry name" value="Dihydrodipicolinate Reductase, domain 2"/>
    <property type="match status" value="1"/>
</dbReference>
<feature type="compositionally biased region" description="Polar residues" evidence="1">
    <location>
        <begin position="45"/>
        <end position="59"/>
    </location>
</feature>
<name>A0A7S1BDM7_9STRA</name>
<reference evidence="2" key="1">
    <citation type="submission" date="2021-01" db="EMBL/GenBank/DDBJ databases">
        <authorList>
            <person name="Corre E."/>
            <person name="Pelletier E."/>
            <person name="Niang G."/>
            <person name="Scheremetjew M."/>
            <person name="Finn R."/>
            <person name="Kale V."/>
            <person name="Holt S."/>
            <person name="Cochrane G."/>
            <person name="Meng A."/>
            <person name="Brown T."/>
            <person name="Cohen L."/>
        </authorList>
    </citation>
    <scope>NUCLEOTIDE SEQUENCE</scope>
    <source>
        <strain evidence="2">308</strain>
    </source>
</reference>
<evidence type="ECO:0000313" key="2">
    <source>
        <dbReference type="EMBL" id="CAD8882108.1"/>
    </source>
</evidence>
<dbReference type="SUPFAM" id="SSF160532">
    <property type="entry name" value="Ava3019-like"/>
    <property type="match status" value="1"/>
</dbReference>
<organism evidence="2">
    <name type="scientific">Corethron hystrix</name>
    <dbReference type="NCBI Taxonomy" id="216773"/>
    <lineage>
        <taxon>Eukaryota</taxon>
        <taxon>Sar</taxon>
        <taxon>Stramenopiles</taxon>
        <taxon>Ochrophyta</taxon>
        <taxon>Bacillariophyta</taxon>
        <taxon>Coscinodiscophyceae</taxon>
        <taxon>Corethrophycidae</taxon>
        <taxon>Corethrales</taxon>
        <taxon>Corethraceae</taxon>
        <taxon>Corethron</taxon>
    </lineage>
</organism>
<proteinExistence type="predicted"/>
<dbReference type="EMBL" id="HBFR01012856">
    <property type="protein sequence ID" value="CAD8882108.1"/>
    <property type="molecule type" value="Transcribed_RNA"/>
</dbReference>
<feature type="region of interest" description="Disordered" evidence="1">
    <location>
        <begin position="33"/>
        <end position="59"/>
    </location>
</feature>
<dbReference type="AlphaFoldDB" id="A0A7S1BDM7"/>